<dbReference type="EMBL" id="JAASQJ010000003">
    <property type="protein sequence ID" value="NIJ53628.1"/>
    <property type="molecule type" value="Genomic_DNA"/>
</dbReference>
<organism evidence="3 4">
    <name type="scientific">Dyadobacter arcticus</name>
    <dbReference type="NCBI Taxonomy" id="1078754"/>
    <lineage>
        <taxon>Bacteria</taxon>
        <taxon>Pseudomonadati</taxon>
        <taxon>Bacteroidota</taxon>
        <taxon>Cytophagia</taxon>
        <taxon>Cytophagales</taxon>
        <taxon>Spirosomataceae</taxon>
        <taxon>Dyadobacter</taxon>
    </lineage>
</organism>
<feature type="chain" id="PRO_5045657269" description="Secretion system C-terminal sorting domain-containing protein" evidence="1">
    <location>
        <begin position="25"/>
        <end position="341"/>
    </location>
</feature>
<feature type="domain" description="Secretion system C-terminal sorting" evidence="2">
    <location>
        <begin position="268"/>
        <end position="334"/>
    </location>
</feature>
<name>A0ABX0UKT3_9BACT</name>
<evidence type="ECO:0000313" key="4">
    <source>
        <dbReference type="Proteomes" id="UP001179181"/>
    </source>
</evidence>
<keyword evidence="4" id="KW-1185">Reference proteome</keyword>
<gene>
    <name evidence="3" type="ORF">FHS68_002810</name>
</gene>
<protein>
    <recommendedName>
        <fullName evidence="2">Secretion system C-terminal sorting domain-containing protein</fullName>
    </recommendedName>
</protein>
<evidence type="ECO:0000256" key="1">
    <source>
        <dbReference type="SAM" id="SignalP"/>
    </source>
</evidence>
<reference evidence="3 4" key="1">
    <citation type="submission" date="2020-03" db="EMBL/GenBank/DDBJ databases">
        <title>Genomic Encyclopedia of Type Strains, Phase IV (KMG-IV): sequencing the most valuable type-strain genomes for metagenomic binning, comparative biology and taxonomic classification.</title>
        <authorList>
            <person name="Goeker M."/>
        </authorList>
    </citation>
    <scope>NUCLEOTIDE SEQUENCE [LARGE SCALE GENOMIC DNA]</scope>
    <source>
        <strain evidence="3 4">DSM 102865</strain>
    </source>
</reference>
<evidence type="ECO:0000313" key="3">
    <source>
        <dbReference type="EMBL" id="NIJ53628.1"/>
    </source>
</evidence>
<dbReference type="Pfam" id="PF18962">
    <property type="entry name" value="Por_Secre_tail"/>
    <property type="match status" value="1"/>
</dbReference>
<feature type="signal peptide" evidence="1">
    <location>
        <begin position="1"/>
        <end position="24"/>
    </location>
</feature>
<dbReference type="RefSeq" id="WP_167271022.1">
    <property type="nucleotide sequence ID" value="NZ_JAASQJ010000003.1"/>
</dbReference>
<dbReference type="NCBIfam" id="TIGR04183">
    <property type="entry name" value="Por_Secre_tail"/>
    <property type="match status" value="1"/>
</dbReference>
<keyword evidence="1" id="KW-0732">Signal</keyword>
<dbReference type="InterPro" id="IPR026444">
    <property type="entry name" value="Secre_tail"/>
</dbReference>
<proteinExistence type="predicted"/>
<comment type="caution">
    <text evidence="3">The sequence shown here is derived from an EMBL/GenBank/DDBJ whole genome shotgun (WGS) entry which is preliminary data.</text>
</comment>
<accession>A0ABX0UKT3</accession>
<sequence length="341" mass="37468">MKTKKLLQGFLIVACTCAIRPSNAQDVSINITPLQTEILNKTIGEVEVVICNEDPDPITAPANNLRPLISFSDNLTITEVVNPDGSPLTNFTIQELTNDPENHNLRLLYTADLANPECVTFRIRFQGNTVGNGFITSTLGFENGQLPGNDPSNDNSGTTTLVLVNLPVTLKEFNAEAEGKVTQLNWATTEETNSDHFDVQRSQDGKHWTTFQTVAAQGESTVLKTYEAVDNDPFNGENLYRLHMIDKDGTSAYSSIRNVKFEFEPTVLFPNPASDYVTIKAVDWAKVKEVEIMDANGREVYHSGNKPVAKLNVTAFAAGIYTVHVKATNGAVNKYKIAVAR</sequence>
<dbReference type="Proteomes" id="UP001179181">
    <property type="component" value="Unassembled WGS sequence"/>
</dbReference>
<evidence type="ECO:0000259" key="2">
    <source>
        <dbReference type="Pfam" id="PF18962"/>
    </source>
</evidence>